<evidence type="ECO:0000256" key="1">
    <source>
        <dbReference type="SAM" id="MobiDB-lite"/>
    </source>
</evidence>
<feature type="transmembrane region" description="Helical" evidence="2">
    <location>
        <begin position="12"/>
        <end position="30"/>
    </location>
</feature>
<feature type="transmembrane region" description="Helical" evidence="2">
    <location>
        <begin position="120"/>
        <end position="140"/>
    </location>
</feature>
<feature type="region of interest" description="Disordered" evidence="1">
    <location>
        <begin position="263"/>
        <end position="286"/>
    </location>
</feature>
<feature type="transmembrane region" description="Helical" evidence="2">
    <location>
        <begin position="146"/>
        <end position="169"/>
    </location>
</feature>
<keyword evidence="2" id="KW-0472">Membrane</keyword>
<protein>
    <submittedName>
        <fullName evidence="3">Uncharacterized protein</fullName>
    </submittedName>
</protein>
<proteinExistence type="predicted"/>
<evidence type="ECO:0000313" key="3">
    <source>
        <dbReference type="EMBL" id="BEI89187.1"/>
    </source>
</evidence>
<evidence type="ECO:0000256" key="2">
    <source>
        <dbReference type="SAM" id="Phobius"/>
    </source>
</evidence>
<gene>
    <name evidence="3" type="ORF">CcaverHIS019_0205490</name>
</gene>
<organism evidence="3 4">
    <name type="scientific">Cutaneotrichosporon cavernicola</name>
    <dbReference type="NCBI Taxonomy" id="279322"/>
    <lineage>
        <taxon>Eukaryota</taxon>
        <taxon>Fungi</taxon>
        <taxon>Dikarya</taxon>
        <taxon>Basidiomycota</taxon>
        <taxon>Agaricomycotina</taxon>
        <taxon>Tremellomycetes</taxon>
        <taxon>Trichosporonales</taxon>
        <taxon>Trichosporonaceae</taxon>
        <taxon>Cutaneotrichosporon</taxon>
    </lineage>
</organism>
<dbReference type="Proteomes" id="UP001233271">
    <property type="component" value="Chromosome 2"/>
</dbReference>
<accession>A0AA48I4H5</accession>
<feature type="transmembrane region" description="Helical" evidence="2">
    <location>
        <begin position="181"/>
        <end position="202"/>
    </location>
</feature>
<feature type="compositionally biased region" description="Basic and acidic residues" evidence="1">
    <location>
        <begin position="265"/>
        <end position="286"/>
    </location>
</feature>
<dbReference type="EMBL" id="AP028213">
    <property type="protein sequence ID" value="BEI89187.1"/>
    <property type="molecule type" value="Genomic_DNA"/>
</dbReference>
<reference evidence="3" key="1">
    <citation type="journal article" date="2023" name="BMC Genomics">
        <title>Chromosome-level genome assemblies of Cutaneotrichosporon spp. (Trichosporonales, Basidiomycota) reveal imbalanced evolution between nucleotide sequences and chromosome synteny.</title>
        <authorList>
            <person name="Kobayashi Y."/>
            <person name="Kayamori A."/>
            <person name="Aoki K."/>
            <person name="Shiwa Y."/>
            <person name="Matsutani M."/>
            <person name="Fujita N."/>
            <person name="Sugita T."/>
            <person name="Iwasaki W."/>
            <person name="Tanaka N."/>
            <person name="Takashima M."/>
        </authorList>
    </citation>
    <scope>NUCLEOTIDE SEQUENCE</scope>
    <source>
        <strain evidence="3">HIS019</strain>
    </source>
</reference>
<dbReference type="RefSeq" id="XP_060454453.1">
    <property type="nucleotide sequence ID" value="XM_060597573.1"/>
</dbReference>
<keyword evidence="2" id="KW-0812">Transmembrane</keyword>
<name>A0AA48I4H5_9TREE</name>
<keyword evidence="4" id="KW-1185">Reference proteome</keyword>
<sequence>MAALDPDKVSLGGSAACLSVYAILTALVVYNSKKCAYCDQRLVVCNYLIALCSFRLAIFALRLVAATMDGWGAVPFWISYELLPAATFRLAQAGAQLVFDWHWHGLSPSDIPRSQRLGWAITRHLLLSIALVLSMFNILTRGYIPLGYFAAGLWWLSAAAIAIASVWIWRRRAGTAGVGALLFAFAFALAVSGQTTFVFLLTTGRFYYPQERAAGFPLLEKGVVVLNVVPDMLVLLPAVALDMRDLDDLRRFRFVWHKSPTAPHPPHEPYETHELRHHPPPERQWA</sequence>
<keyword evidence="2" id="KW-1133">Transmembrane helix</keyword>
<evidence type="ECO:0000313" key="4">
    <source>
        <dbReference type="Proteomes" id="UP001233271"/>
    </source>
</evidence>
<dbReference type="KEGG" id="ccac:CcaHIS019_0205490"/>
<feature type="transmembrane region" description="Helical" evidence="2">
    <location>
        <begin position="42"/>
        <end position="65"/>
    </location>
</feature>
<dbReference type="AlphaFoldDB" id="A0AA48I4H5"/>
<dbReference type="GeneID" id="85493058"/>